<reference evidence="3" key="1">
    <citation type="submission" date="2023-10" db="EMBL/GenBank/DDBJ databases">
        <authorList>
            <person name="Chen Y."/>
            <person name="Shah S."/>
            <person name="Dougan E. K."/>
            <person name="Thang M."/>
            <person name="Chan C."/>
        </authorList>
    </citation>
    <scope>NUCLEOTIDE SEQUENCE [LARGE SCALE GENOMIC DNA]</scope>
</reference>
<feature type="transmembrane region" description="Helical" evidence="2">
    <location>
        <begin position="229"/>
        <end position="252"/>
    </location>
</feature>
<keyword evidence="2" id="KW-0472">Membrane</keyword>
<proteinExistence type="predicted"/>
<gene>
    <name evidence="3" type="ORF">PCOR1329_LOCUS9337</name>
</gene>
<dbReference type="Proteomes" id="UP001189429">
    <property type="component" value="Unassembled WGS sequence"/>
</dbReference>
<feature type="transmembrane region" description="Helical" evidence="2">
    <location>
        <begin position="282"/>
        <end position="303"/>
    </location>
</feature>
<keyword evidence="4" id="KW-1185">Reference proteome</keyword>
<sequence length="383" mass="42310">MPRRRAAASGGASRRLPSWPPPCVRRCLVRRAAPHWSLRRGSASCCRTGARGSGPCMRSQQQVIDRLLSAQQEALQEMRRLEPREGTPRCFAAASTPKEGPASTAGEGSEAPVVDATPQQGADAVARKVASQMARYSRQDEMLDFWKRTHGMHTVDKWVMDYKDHPGGWGALLMIHGVGEMTGRLRSKVENYAIYSALFLSMSIALIADPADFIYKDCEDLLCKVEKRIFVYGLAIGTALHMLCIMLGMAFVNALNETARDADVYRLLQRGQGFHATKKCSLCFMIGCAADFLAVGVTAIEYLDPVEPLALYAVLLMVVGVIYFPTANRLYESSSIVSYWREELGGKPDPNDPYDLQVPAGCVHERATMNDLVFRSTLHEAPM</sequence>
<feature type="region of interest" description="Disordered" evidence="1">
    <location>
        <begin position="94"/>
        <end position="113"/>
    </location>
</feature>
<keyword evidence="2" id="KW-1133">Transmembrane helix</keyword>
<protein>
    <submittedName>
        <fullName evidence="3">Uncharacterized protein</fullName>
    </submittedName>
</protein>
<organism evidence="3 4">
    <name type="scientific">Prorocentrum cordatum</name>
    <dbReference type="NCBI Taxonomy" id="2364126"/>
    <lineage>
        <taxon>Eukaryota</taxon>
        <taxon>Sar</taxon>
        <taxon>Alveolata</taxon>
        <taxon>Dinophyceae</taxon>
        <taxon>Prorocentrales</taxon>
        <taxon>Prorocentraceae</taxon>
        <taxon>Prorocentrum</taxon>
    </lineage>
</organism>
<name>A0ABN9Q6S8_9DINO</name>
<feature type="transmembrane region" description="Helical" evidence="2">
    <location>
        <begin position="309"/>
        <end position="331"/>
    </location>
</feature>
<accession>A0ABN9Q6S8</accession>
<evidence type="ECO:0000313" key="3">
    <source>
        <dbReference type="EMBL" id="CAK0801477.1"/>
    </source>
</evidence>
<evidence type="ECO:0000256" key="1">
    <source>
        <dbReference type="SAM" id="MobiDB-lite"/>
    </source>
</evidence>
<feature type="transmembrane region" description="Helical" evidence="2">
    <location>
        <begin position="192"/>
        <end position="209"/>
    </location>
</feature>
<dbReference type="EMBL" id="CAUYUJ010002592">
    <property type="protein sequence ID" value="CAK0801477.1"/>
    <property type="molecule type" value="Genomic_DNA"/>
</dbReference>
<evidence type="ECO:0000256" key="2">
    <source>
        <dbReference type="SAM" id="Phobius"/>
    </source>
</evidence>
<evidence type="ECO:0000313" key="4">
    <source>
        <dbReference type="Proteomes" id="UP001189429"/>
    </source>
</evidence>
<comment type="caution">
    <text evidence="3">The sequence shown here is derived from an EMBL/GenBank/DDBJ whole genome shotgun (WGS) entry which is preliminary data.</text>
</comment>
<keyword evidence="2" id="KW-0812">Transmembrane</keyword>